<dbReference type="Pfam" id="PF02021">
    <property type="entry name" value="UPF0102"/>
    <property type="match status" value="1"/>
</dbReference>
<dbReference type="Gene3D" id="3.40.1350.10">
    <property type="match status" value="1"/>
</dbReference>
<dbReference type="InterPro" id="IPR003509">
    <property type="entry name" value="UPF0102_YraN-like"/>
</dbReference>
<sequence length="124" mass="14418">MSDERQKLGRFGEMLACEYLVRHGYKIIDKNYRTRGGEIDIIAQKDETIVFVEVKTRKSGNFGAPEEAIDERKQVKICQTVECYLQSNNLLDREFRLDSIAIVLDVSGKKAKVRHKKDIYIDNY</sequence>
<dbReference type="AlphaFoldDB" id="A0A1F5S4J4"/>
<reference evidence="3 4" key="1">
    <citation type="journal article" date="2016" name="Nat. Commun.">
        <title>Thousands of microbial genomes shed light on interconnected biogeochemical processes in an aquifer system.</title>
        <authorList>
            <person name="Anantharaman K."/>
            <person name="Brown C.T."/>
            <person name="Hug L.A."/>
            <person name="Sharon I."/>
            <person name="Castelle C.J."/>
            <person name="Probst A.J."/>
            <person name="Thomas B.C."/>
            <person name="Singh A."/>
            <person name="Wilkins M.J."/>
            <person name="Karaoz U."/>
            <person name="Brodie E.L."/>
            <person name="Williams K.H."/>
            <person name="Hubbard S.S."/>
            <person name="Banfield J.F."/>
        </authorList>
    </citation>
    <scope>NUCLEOTIDE SEQUENCE [LARGE SCALE GENOMIC DNA]</scope>
</reference>
<evidence type="ECO:0000256" key="2">
    <source>
        <dbReference type="HAMAP-Rule" id="MF_00048"/>
    </source>
</evidence>
<dbReference type="NCBIfam" id="TIGR00252">
    <property type="entry name" value="YraN family protein"/>
    <property type="match status" value="1"/>
</dbReference>
<dbReference type="PANTHER" id="PTHR34039">
    <property type="entry name" value="UPF0102 PROTEIN YRAN"/>
    <property type="match status" value="1"/>
</dbReference>
<comment type="caution">
    <text evidence="3">The sequence shown here is derived from an EMBL/GenBank/DDBJ whole genome shotgun (WGS) entry which is preliminary data.</text>
</comment>
<dbReference type="InterPro" id="IPR011335">
    <property type="entry name" value="Restrct_endonuc-II-like"/>
</dbReference>
<dbReference type="Proteomes" id="UP000177407">
    <property type="component" value="Unassembled WGS sequence"/>
</dbReference>
<protein>
    <recommendedName>
        <fullName evidence="2">UPF0102 protein A2257_02210</fullName>
    </recommendedName>
</protein>
<dbReference type="NCBIfam" id="NF009150">
    <property type="entry name" value="PRK12497.1-3"/>
    <property type="match status" value="1"/>
</dbReference>
<dbReference type="NCBIfam" id="NF009154">
    <property type="entry name" value="PRK12497.3-3"/>
    <property type="match status" value="1"/>
</dbReference>
<evidence type="ECO:0000313" key="3">
    <source>
        <dbReference type="EMBL" id="OGF21597.1"/>
    </source>
</evidence>
<name>A0A1F5S4J4_9BACT</name>
<evidence type="ECO:0000256" key="1">
    <source>
        <dbReference type="ARBA" id="ARBA00006738"/>
    </source>
</evidence>
<dbReference type="InterPro" id="IPR011856">
    <property type="entry name" value="tRNA_endonuc-like_dom_sf"/>
</dbReference>
<dbReference type="SUPFAM" id="SSF52980">
    <property type="entry name" value="Restriction endonuclease-like"/>
    <property type="match status" value="1"/>
</dbReference>
<comment type="similarity">
    <text evidence="1 2">Belongs to the UPF0102 family.</text>
</comment>
<proteinExistence type="inferred from homology"/>
<gene>
    <name evidence="3" type="ORF">A2257_02210</name>
</gene>
<organism evidence="3 4">
    <name type="scientific">Candidatus Falkowbacteria bacterium RIFOXYA2_FULL_38_12</name>
    <dbReference type="NCBI Taxonomy" id="1797993"/>
    <lineage>
        <taxon>Bacteria</taxon>
        <taxon>Candidatus Falkowiibacteriota</taxon>
    </lineage>
</organism>
<accession>A0A1F5S4J4</accession>
<dbReference type="GO" id="GO:0003676">
    <property type="term" value="F:nucleic acid binding"/>
    <property type="evidence" value="ECO:0007669"/>
    <property type="project" value="InterPro"/>
</dbReference>
<evidence type="ECO:0000313" key="4">
    <source>
        <dbReference type="Proteomes" id="UP000177407"/>
    </source>
</evidence>
<dbReference type="HAMAP" id="MF_00048">
    <property type="entry name" value="UPF0102"/>
    <property type="match status" value="1"/>
</dbReference>
<dbReference type="PANTHER" id="PTHR34039:SF1">
    <property type="entry name" value="UPF0102 PROTEIN YRAN"/>
    <property type="match status" value="1"/>
</dbReference>
<dbReference type="CDD" id="cd20736">
    <property type="entry name" value="PoNe_Nuclease"/>
    <property type="match status" value="1"/>
</dbReference>
<dbReference type="EMBL" id="MFGA01000002">
    <property type="protein sequence ID" value="OGF21597.1"/>
    <property type="molecule type" value="Genomic_DNA"/>
</dbReference>